<dbReference type="PANTHER" id="PTHR36114:SF1">
    <property type="entry name" value="16.7 KDA PROTEIN IN WHIE LOCUS"/>
    <property type="match status" value="1"/>
</dbReference>
<protein>
    <recommendedName>
        <fullName evidence="1">Cupin type-2 domain-containing protein</fullName>
    </recommendedName>
</protein>
<dbReference type="AlphaFoldDB" id="A0A7H1KNP5"/>
<dbReference type="InterPro" id="IPR013096">
    <property type="entry name" value="Cupin_2"/>
</dbReference>
<dbReference type="PANTHER" id="PTHR36114">
    <property type="entry name" value="16.7 KDA PROTEIN IN WHIE LOCUS"/>
    <property type="match status" value="1"/>
</dbReference>
<dbReference type="Pfam" id="PF07883">
    <property type="entry name" value="Cupin_2"/>
    <property type="match status" value="1"/>
</dbReference>
<dbReference type="EMBL" id="MT776526">
    <property type="protein sequence ID" value="QNT35559.1"/>
    <property type="molecule type" value="Genomic_DNA"/>
</dbReference>
<dbReference type="SUPFAM" id="SSF51182">
    <property type="entry name" value="RmlC-like cupins"/>
    <property type="match status" value="1"/>
</dbReference>
<dbReference type="CDD" id="cd02214">
    <property type="entry name" value="cupin_MJ1618"/>
    <property type="match status" value="1"/>
</dbReference>
<sequence length="123" mass="13904">MLIKDLKKCKKIIAGDNTTMRELLSPLNEDVTSRYSLAHATVKPGEITYAHRLKSSEVYYILQGTGEMYIDSEKEKVLSGQVIYIPPNSVQRIKNIGTCELVFLCIVDPAWRAEDEEIEGLVE</sequence>
<feature type="domain" description="Cupin type-2" evidence="1">
    <location>
        <begin position="39"/>
        <end position="107"/>
    </location>
</feature>
<dbReference type="InterPro" id="IPR014710">
    <property type="entry name" value="RmlC-like_jellyroll"/>
</dbReference>
<dbReference type="InterPro" id="IPR052044">
    <property type="entry name" value="PKS_Associated_Protein"/>
</dbReference>
<name>A0A7H1KNP5_9EURY</name>
<gene>
    <name evidence="2" type="ORF">HCAOCCDF_00007</name>
</gene>
<organism evidence="2">
    <name type="scientific">uncultured Methanosarcinales archaeon</name>
    <dbReference type="NCBI Taxonomy" id="183757"/>
    <lineage>
        <taxon>Archaea</taxon>
        <taxon>Methanobacteriati</taxon>
        <taxon>Methanobacteriota</taxon>
        <taxon>Stenosarchaea group</taxon>
        <taxon>Methanomicrobia</taxon>
        <taxon>Methanosarcinales</taxon>
        <taxon>environmental samples</taxon>
    </lineage>
</organism>
<accession>A0A7H1KNP5</accession>
<dbReference type="Gene3D" id="2.60.120.10">
    <property type="entry name" value="Jelly Rolls"/>
    <property type="match status" value="1"/>
</dbReference>
<dbReference type="InterPro" id="IPR011051">
    <property type="entry name" value="RmlC_Cupin_sf"/>
</dbReference>
<evidence type="ECO:0000259" key="1">
    <source>
        <dbReference type="Pfam" id="PF07883"/>
    </source>
</evidence>
<reference evidence="2" key="1">
    <citation type="submission" date="2020-07" db="EMBL/GenBank/DDBJ databases">
        <title>Unique genomic features of the anaerobic methanotrophic archaea.</title>
        <authorList>
            <person name="Chadwick G.L."/>
            <person name="Skennerton C.T."/>
            <person name="Laso-Perez R."/>
            <person name="Leu A.O."/>
            <person name="Speth D.R."/>
            <person name="Yu H."/>
            <person name="Morgan-Lang C."/>
            <person name="Hatzenpichler R."/>
            <person name="Goudeau D."/>
            <person name="Malmstrom R."/>
            <person name="Brazelton W.J."/>
            <person name="Woyke T."/>
            <person name="Hallam S.J."/>
            <person name="Tyson G.W."/>
            <person name="Wegener G."/>
            <person name="Boetius A."/>
            <person name="Orphan V."/>
        </authorList>
    </citation>
    <scope>NUCLEOTIDE SEQUENCE</scope>
</reference>
<evidence type="ECO:0000313" key="2">
    <source>
        <dbReference type="EMBL" id="QNT35559.1"/>
    </source>
</evidence>
<proteinExistence type="predicted"/>